<keyword evidence="6 10" id="KW-0418">Kinase</keyword>
<dbReference type="Pfam" id="PF00069">
    <property type="entry name" value="Pkinase"/>
    <property type="match status" value="1"/>
</dbReference>
<name>A0A0V0QBB0_PSEPJ</name>
<comment type="caution">
    <text evidence="10">The sequence shown here is derived from an EMBL/GenBank/DDBJ whole genome shotgun (WGS) entry which is preliminary data.</text>
</comment>
<keyword evidence="11" id="KW-1185">Reference proteome</keyword>
<evidence type="ECO:0000256" key="5">
    <source>
        <dbReference type="ARBA" id="ARBA00022741"/>
    </source>
</evidence>
<dbReference type="InterPro" id="IPR000719">
    <property type="entry name" value="Prot_kinase_dom"/>
</dbReference>
<evidence type="ECO:0000256" key="6">
    <source>
        <dbReference type="ARBA" id="ARBA00022777"/>
    </source>
</evidence>
<dbReference type="GO" id="GO:0005524">
    <property type="term" value="F:ATP binding"/>
    <property type="evidence" value="ECO:0007669"/>
    <property type="project" value="UniProtKB-KW"/>
</dbReference>
<evidence type="ECO:0000256" key="2">
    <source>
        <dbReference type="ARBA" id="ARBA00022527"/>
    </source>
</evidence>
<evidence type="ECO:0000256" key="4">
    <source>
        <dbReference type="ARBA" id="ARBA00022737"/>
    </source>
</evidence>
<dbReference type="InterPro" id="IPR008271">
    <property type="entry name" value="Ser/Thr_kinase_AS"/>
</dbReference>
<keyword evidence="2" id="KW-0723">Serine/threonine-protein kinase</keyword>
<proteinExistence type="predicted"/>
<evidence type="ECO:0000256" key="3">
    <source>
        <dbReference type="ARBA" id="ARBA00022679"/>
    </source>
</evidence>
<dbReference type="EMBL" id="LDAU01000212">
    <property type="protein sequence ID" value="KRW99450.1"/>
    <property type="molecule type" value="Genomic_DNA"/>
</dbReference>
<gene>
    <name evidence="10" type="ORF">PPERSA_07935</name>
</gene>
<dbReference type="Gene3D" id="3.30.200.20">
    <property type="entry name" value="Phosphorylase Kinase, domain 1"/>
    <property type="match status" value="1"/>
</dbReference>
<keyword evidence="3" id="KW-0808">Transferase</keyword>
<dbReference type="InterPro" id="IPR011009">
    <property type="entry name" value="Kinase-like_dom_sf"/>
</dbReference>
<dbReference type="PANTHER" id="PTHR24345">
    <property type="entry name" value="SERINE/THREONINE-PROTEIN KINASE PLK"/>
    <property type="match status" value="1"/>
</dbReference>
<dbReference type="Gene3D" id="1.10.510.10">
    <property type="entry name" value="Transferase(Phosphotransferase) domain 1"/>
    <property type="match status" value="1"/>
</dbReference>
<evidence type="ECO:0000256" key="8">
    <source>
        <dbReference type="SAM" id="MobiDB-lite"/>
    </source>
</evidence>
<feature type="region of interest" description="Disordered" evidence="8">
    <location>
        <begin position="344"/>
        <end position="364"/>
    </location>
</feature>
<comment type="subunit">
    <text evidence="1">Monomer.</text>
</comment>
<dbReference type="FunFam" id="3.30.200.20:FF:000091">
    <property type="entry name" value="Serine/threonine-protein kinase PLK"/>
    <property type="match status" value="1"/>
</dbReference>
<dbReference type="PROSITE" id="PS50011">
    <property type="entry name" value="PROTEIN_KINASE_DOM"/>
    <property type="match status" value="1"/>
</dbReference>
<dbReference type="SMART" id="SM00220">
    <property type="entry name" value="S_TKc"/>
    <property type="match status" value="1"/>
</dbReference>
<feature type="domain" description="Protein kinase" evidence="9">
    <location>
        <begin position="24"/>
        <end position="279"/>
    </location>
</feature>
<dbReference type="GO" id="GO:0005634">
    <property type="term" value="C:nucleus"/>
    <property type="evidence" value="ECO:0007669"/>
    <property type="project" value="TreeGrafter"/>
</dbReference>
<dbReference type="InParanoid" id="A0A0V0QBB0"/>
<evidence type="ECO:0000313" key="10">
    <source>
        <dbReference type="EMBL" id="KRW99450.1"/>
    </source>
</evidence>
<accession>A0A0V0QBB0</accession>
<keyword evidence="5" id="KW-0547">Nucleotide-binding</keyword>
<protein>
    <submittedName>
        <fullName evidence="10">Protein kinase-like domain</fullName>
    </submittedName>
</protein>
<dbReference type="SUPFAM" id="SSF56112">
    <property type="entry name" value="Protein kinase-like (PK-like)"/>
    <property type="match status" value="1"/>
</dbReference>
<evidence type="ECO:0000259" key="9">
    <source>
        <dbReference type="PROSITE" id="PS50011"/>
    </source>
</evidence>
<dbReference type="AlphaFoldDB" id="A0A0V0QBB0"/>
<dbReference type="FunFam" id="1.10.510.10:FF:000571">
    <property type="entry name" value="Maternal embryonic leucine zipper kinase"/>
    <property type="match status" value="1"/>
</dbReference>
<keyword evidence="4" id="KW-0677">Repeat</keyword>
<dbReference type="GO" id="GO:0004674">
    <property type="term" value="F:protein serine/threonine kinase activity"/>
    <property type="evidence" value="ECO:0007669"/>
    <property type="project" value="UniProtKB-KW"/>
</dbReference>
<dbReference type="OrthoDB" id="408964at2759"/>
<evidence type="ECO:0000313" key="11">
    <source>
        <dbReference type="Proteomes" id="UP000054937"/>
    </source>
</evidence>
<sequence length="386" mass="44163">MKDEVITIEEKVSTVNGTIQIKKYQRGKQLGKGGFAKCYEVTSLETKRVQAAKIIPKATLTKTRARSKLISEIKIHKALHNPNIVNFEHVFEDQENVYILLELCPNQTLNEIIKRRKKLHELECMCYVVQILKALQYLHKSRVIHRDLKLGNIFLGGKLEVKLGDFGLATRLEFDEEKKRTICGTPNYIAPEILDDKSGHSYPVDIWSLGVIIYTLLIGKPPFETSDVKTTYNKIRKCQYGFPEHAKIEDNAKELITSILVLDPSKRPNIDQIFASSFLNQCKIPAFLPQSSVACPLSKEFIKQYYSTSAENKIEDLNSFNNTHGNYQQKFSANYALNSMQSEGQLNGQQHQIQSSQQQDTNQTDDKIHVFVQRWVDYSNKYGLGQ</sequence>
<dbReference type="CDD" id="cd14099">
    <property type="entry name" value="STKc_PLK"/>
    <property type="match status" value="1"/>
</dbReference>
<dbReference type="PANTHER" id="PTHR24345:SF0">
    <property type="entry name" value="CELL CYCLE SERINE_THREONINE-PROTEIN KINASE CDC5_MSD2"/>
    <property type="match status" value="1"/>
</dbReference>
<organism evidence="10 11">
    <name type="scientific">Pseudocohnilembus persalinus</name>
    <name type="common">Ciliate</name>
    <dbReference type="NCBI Taxonomy" id="266149"/>
    <lineage>
        <taxon>Eukaryota</taxon>
        <taxon>Sar</taxon>
        <taxon>Alveolata</taxon>
        <taxon>Ciliophora</taxon>
        <taxon>Intramacronucleata</taxon>
        <taxon>Oligohymenophorea</taxon>
        <taxon>Scuticociliatia</taxon>
        <taxon>Philasterida</taxon>
        <taxon>Pseudocohnilembidae</taxon>
        <taxon>Pseudocohnilembus</taxon>
    </lineage>
</organism>
<dbReference type="OMA" id="HELECMC"/>
<feature type="compositionally biased region" description="Low complexity" evidence="8">
    <location>
        <begin position="344"/>
        <end position="362"/>
    </location>
</feature>
<dbReference type="PROSITE" id="PS00108">
    <property type="entry name" value="PROTEIN_KINASE_ST"/>
    <property type="match status" value="1"/>
</dbReference>
<dbReference type="Proteomes" id="UP000054937">
    <property type="component" value="Unassembled WGS sequence"/>
</dbReference>
<evidence type="ECO:0000256" key="1">
    <source>
        <dbReference type="ARBA" id="ARBA00011245"/>
    </source>
</evidence>
<evidence type="ECO:0000256" key="7">
    <source>
        <dbReference type="ARBA" id="ARBA00022840"/>
    </source>
</evidence>
<keyword evidence="7" id="KW-0067">ATP-binding</keyword>
<reference evidence="10 11" key="1">
    <citation type="journal article" date="2015" name="Sci. Rep.">
        <title>Genome of the facultative scuticociliatosis pathogen Pseudocohnilembus persalinus provides insight into its virulence through horizontal gene transfer.</title>
        <authorList>
            <person name="Xiong J."/>
            <person name="Wang G."/>
            <person name="Cheng J."/>
            <person name="Tian M."/>
            <person name="Pan X."/>
            <person name="Warren A."/>
            <person name="Jiang C."/>
            <person name="Yuan D."/>
            <person name="Miao W."/>
        </authorList>
    </citation>
    <scope>NUCLEOTIDE SEQUENCE [LARGE SCALE GENOMIC DNA]</scope>
    <source>
        <strain evidence="10">36N120E</strain>
    </source>
</reference>